<name>A0A974NZ80_ENTFL</name>
<proteinExistence type="predicted"/>
<organism evidence="1">
    <name type="scientific">Enterococcus faecalis</name>
    <name type="common">Streptococcus faecalis</name>
    <dbReference type="NCBI Taxonomy" id="1351"/>
    <lineage>
        <taxon>Bacteria</taxon>
        <taxon>Bacillati</taxon>
        <taxon>Bacillota</taxon>
        <taxon>Bacilli</taxon>
        <taxon>Lactobacillales</taxon>
        <taxon>Enterococcaceae</taxon>
        <taxon>Enterococcus</taxon>
    </lineage>
</organism>
<dbReference type="EMBL" id="CP068242">
    <property type="protein sequence ID" value="QQV79550.1"/>
    <property type="molecule type" value="Genomic_DNA"/>
</dbReference>
<gene>
    <name evidence="1" type="ORF">JG559_11460</name>
</gene>
<sequence length="88" mass="9816">MLQFIVTAQGTNEVSELLPIADENKIQAWLNETQDGLKVHRLRGGIPIPKLENIQPHMKRIEIGADLNGIELAQVGRVLSTTSELTRF</sequence>
<protein>
    <submittedName>
        <fullName evidence="1">Uncharacterized protein</fullName>
    </submittedName>
</protein>
<accession>A0A974NZ80</accession>
<reference evidence="1" key="1">
    <citation type="submission" date="2021-01" db="EMBL/GenBank/DDBJ databases">
        <title>Enterococcus.</title>
        <authorList>
            <person name="Du X."/>
            <person name="Wang N."/>
        </authorList>
    </citation>
    <scope>NUCLEOTIDE SEQUENCE [LARGE SCALE GENOMIC DNA]</scope>
    <source>
        <strain evidence="1">T90-2</strain>
    </source>
</reference>
<dbReference type="AlphaFoldDB" id="A0A974NZ80"/>
<evidence type="ECO:0000313" key="1">
    <source>
        <dbReference type="EMBL" id="QQV79550.1"/>
    </source>
</evidence>